<dbReference type="Proteomes" id="UP001642464">
    <property type="component" value="Unassembled WGS sequence"/>
</dbReference>
<sequence>MLLWSLPRCALDSALTLLEHAEAAGRTLTAQCLSALLAEAEQRQLAKLEAALLQRLGRSASPSEGLAQLAASAAQDQGGRERSIELMGMCSHWASLKAHSHILSEATKRFILPASSAPAFFPERNRTVPAEKRKPQRKPRQGGEELDLAADGIRKEEWIRDERGTPGGLVKTKVYRAQNGRQALEVHLWGEVSAEHANLILHWGFLHQKDSFAWTRPGKVAWPVPTWAAEPEACQSPVIETGTSMGHNDCVVSLEGLSLGPSSQSPQPEPAPSSRTASFSSFSSALTFSSWFVVDGDQCFLPNAAFPNEDNTGLTYVSALRAGSKVLSADEEVTVQSIQEHPEDRHEIVLVGTRHAQIRVSKEHLIPVRIAGKDMVRKAAWRLALNDLVLVNNEPSPVKKIKEVGLKTKLFAVRFENPNTRVKAYDLSSPIQAYGNPNIEDPARKMAWEESWDLLSEDHLRQAAPASYQD</sequence>
<organism evidence="2 3">
    <name type="scientific">Durusdinium trenchii</name>
    <dbReference type="NCBI Taxonomy" id="1381693"/>
    <lineage>
        <taxon>Eukaryota</taxon>
        <taxon>Sar</taxon>
        <taxon>Alveolata</taxon>
        <taxon>Dinophyceae</taxon>
        <taxon>Suessiales</taxon>
        <taxon>Symbiodiniaceae</taxon>
        <taxon>Durusdinium</taxon>
    </lineage>
</organism>
<feature type="region of interest" description="Disordered" evidence="1">
    <location>
        <begin position="122"/>
        <end position="146"/>
    </location>
</feature>
<reference evidence="2 3" key="1">
    <citation type="submission" date="2024-02" db="EMBL/GenBank/DDBJ databases">
        <authorList>
            <person name="Chen Y."/>
            <person name="Shah S."/>
            <person name="Dougan E. K."/>
            <person name="Thang M."/>
            <person name="Chan C."/>
        </authorList>
    </citation>
    <scope>NUCLEOTIDE SEQUENCE [LARGE SCALE GENOMIC DNA]</scope>
</reference>
<feature type="region of interest" description="Disordered" evidence="1">
    <location>
        <begin position="257"/>
        <end position="276"/>
    </location>
</feature>
<gene>
    <name evidence="2" type="ORF">SCF082_LOCUS42003</name>
</gene>
<accession>A0ABP0QLS2</accession>
<name>A0ABP0QLS2_9DINO</name>
<evidence type="ECO:0008006" key="4">
    <source>
        <dbReference type="Google" id="ProtNLM"/>
    </source>
</evidence>
<proteinExistence type="predicted"/>
<feature type="compositionally biased region" description="Basic and acidic residues" evidence="1">
    <location>
        <begin position="123"/>
        <end position="133"/>
    </location>
</feature>
<evidence type="ECO:0000313" key="3">
    <source>
        <dbReference type="Proteomes" id="UP001642464"/>
    </source>
</evidence>
<evidence type="ECO:0000256" key="1">
    <source>
        <dbReference type="SAM" id="MobiDB-lite"/>
    </source>
</evidence>
<keyword evidence="3" id="KW-1185">Reference proteome</keyword>
<protein>
    <recommendedName>
        <fullName evidence="4">Hint domain-containing protein</fullName>
    </recommendedName>
</protein>
<evidence type="ECO:0000313" key="2">
    <source>
        <dbReference type="EMBL" id="CAK9088974.1"/>
    </source>
</evidence>
<dbReference type="EMBL" id="CAXAMM010039795">
    <property type="protein sequence ID" value="CAK9088974.1"/>
    <property type="molecule type" value="Genomic_DNA"/>
</dbReference>
<comment type="caution">
    <text evidence="2">The sequence shown here is derived from an EMBL/GenBank/DDBJ whole genome shotgun (WGS) entry which is preliminary data.</text>
</comment>